<evidence type="ECO:0000313" key="1">
    <source>
        <dbReference type="EMBL" id="CZR62441.1"/>
    </source>
</evidence>
<reference evidence="1 2" key="1">
    <citation type="submission" date="2016-03" db="EMBL/GenBank/DDBJ databases">
        <authorList>
            <person name="Ploux O."/>
        </authorList>
    </citation>
    <scope>NUCLEOTIDE SEQUENCE [LARGE SCALE GENOMIC DNA]</scope>
    <source>
        <strain evidence="1 2">UAMH 11012</strain>
    </source>
</reference>
<evidence type="ECO:0000313" key="2">
    <source>
        <dbReference type="Proteomes" id="UP000184330"/>
    </source>
</evidence>
<dbReference type="Proteomes" id="UP000184330">
    <property type="component" value="Unassembled WGS sequence"/>
</dbReference>
<dbReference type="PANTHER" id="PTHR38790">
    <property type="entry name" value="2EXR DOMAIN-CONTAINING PROTEIN-RELATED"/>
    <property type="match status" value="1"/>
</dbReference>
<keyword evidence="2" id="KW-1185">Reference proteome</keyword>
<protein>
    <submittedName>
        <fullName evidence="1">Uncharacterized protein</fullName>
    </submittedName>
</protein>
<name>A0A1L7XBP2_9HELO</name>
<dbReference type="EMBL" id="FJOG01000020">
    <property type="protein sequence ID" value="CZR62441.1"/>
    <property type="molecule type" value="Genomic_DNA"/>
</dbReference>
<accession>A0A1L7XBP2</accession>
<dbReference type="AlphaFoldDB" id="A0A1L7XBP2"/>
<dbReference type="PANTHER" id="PTHR38790:SF8">
    <property type="entry name" value="F-BOX DOMAIN-CONTAINING PROTEIN"/>
    <property type="match status" value="1"/>
</dbReference>
<gene>
    <name evidence="1" type="ORF">PAC_12338</name>
</gene>
<dbReference type="OrthoDB" id="4757095at2759"/>
<sequence length="381" mass="42794">MLAEGISFLHILRTFQSWYKIAKAENAKIAQEVAHRAACEFQTKFRLLTLPRELRDKIWAEVVTGNIIHISKGYEHDSKRLCRGHPRRAKFFYHACVASNGLRSTACPAGKGDRVDCSTDGPSGHCGISLVCKQISMELPKFGSMLSRNALQFSNLITAEEYLFGLDENTRASITHLRLAVTYALTTLQYLHHYRDGAMGGWRGILNYFSNPWDTKTRWKVGRGNTSWDIGIAELKYKGCPRLDIAMECPAEDELTNEAAHNYSPERPAWRTTFDEDLQSWIVPLSQFRNYDRNILLALPLDLGSVLSLQGGMGTRCIASIKLELLEKHPSSVAVGHGDFEVSDKAPGTETSSLSSWTNEHAALCHMKEDKRQLHHSSEPS</sequence>
<proteinExistence type="predicted"/>
<organism evidence="1 2">
    <name type="scientific">Phialocephala subalpina</name>
    <dbReference type="NCBI Taxonomy" id="576137"/>
    <lineage>
        <taxon>Eukaryota</taxon>
        <taxon>Fungi</taxon>
        <taxon>Dikarya</taxon>
        <taxon>Ascomycota</taxon>
        <taxon>Pezizomycotina</taxon>
        <taxon>Leotiomycetes</taxon>
        <taxon>Helotiales</taxon>
        <taxon>Mollisiaceae</taxon>
        <taxon>Phialocephala</taxon>
        <taxon>Phialocephala fortinii species complex</taxon>
    </lineage>
</organism>